<keyword evidence="2 4" id="KW-0479">Metal-binding</keyword>
<sequence length="178" mass="19929">MTSRFYAFSRVLGLGDRLLSRTRITPLSRRRSRSRPMSPERPCVYTRRSIDECFRAGLRPSRPKVSPAGKGVPMKTRFALVLALSLAASAQADEVADVWKAKCKSCHGDDGKAKTKVGEREKIDDLSLPAWQKNHTDARIRQVISDGVADTKMKGYKDKLSSEEIDALVKYVRGFEAK</sequence>
<dbReference type="GO" id="GO:0046872">
    <property type="term" value="F:metal ion binding"/>
    <property type="evidence" value="ECO:0007669"/>
    <property type="project" value="UniProtKB-KW"/>
</dbReference>
<keyword evidence="1 4" id="KW-0349">Heme</keyword>
<evidence type="ECO:0000256" key="1">
    <source>
        <dbReference type="ARBA" id="ARBA00022617"/>
    </source>
</evidence>
<evidence type="ECO:0000259" key="5">
    <source>
        <dbReference type="PROSITE" id="PS51007"/>
    </source>
</evidence>
<gene>
    <name evidence="6" type="ORF">STIAU_8396</name>
</gene>
<protein>
    <submittedName>
        <fullName evidence="6">CytoChrome c subfamily, putative</fullName>
    </submittedName>
</protein>
<feature type="domain" description="Cytochrome c" evidence="5">
    <location>
        <begin position="90"/>
        <end position="176"/>
    </location>
</feature>
<evidence type="ECO:0000256" key="2">
    <source>
        <dbReference type="ARBA" id="ARBA00022723"/>
    </source>
</evidence>
<evidence type="ECO:0000256" key="3">
    <source>
        <dbReference type="ARBA" id="ARBA00023004"/>
    </source>
</evidence>
<name>Q09E51_STIAD</name>
<dbReference type="EMBL" id="AAMD01000001">
    <property type="protein sequence ID" value="EAU70079.1"/>
    <property type="molecule type" value="Genomic_DNA"/>
</dbReference>
<evidence type="ECO:0000256" key="4">
    <source>
        <dbReference type="PROSITE-ProRule" id="PRU00433"/>
    </source>
</evidence>
<dbReference type="Gene3D" id="1.10.760.10">
    <property type="entry name" value="Cytochrome c-like domain"/>
    <property type="match status" value="1"/>
</dbReference>
<keyword evidence="3 4" id="KW-0408">Iron</keyword>
<dbReference type="PROSITE" id="PS51007">
    <property type="entry name" value="CYTC"/>
    <property type="match status" value="1"/>
</dbReference>
<dbReference type="Pfam" id="PF13442">
    <property type="entry name" value="Cytochrome_CBB3"/>
    <property type="match status" value="1"/>
</dbReference>
<reference evidence="6 7" key="1">
    <citation type="submission" date="2006-04" db="EMBL/GenBank/DDBJ databases">
        <authorList>
            <person name="Nierman W.C."/>
        </authorList>
    </citation>
    <scope>NUCLEOTIDE SEQUENCE [LARGE SCALE GENOMIC DNA]</scope>
    <source>
        <strain evidence="6 7">DW4/3-1</strain>
    </source>
</reference>
<dbReference type="PATRIC" id="fig|378806.16.peg.9533"/>
<dbReference type="GO" id="GO:0009055">
    <property type="term" value="F:electron transfer activity"/>
    <property type="evidence" value="ECO:0007669"/>
    <property type="project" value="InterPro"/>
</dbReference>
<evidence type="ECO:0000313" key="7">
    <source>
        <dbReference type="Proteomes" id="UP000032702"/>
    </source>
</evidence>
<dbReference type="InterPro" id="IPR036909">
    <property type="entry name" value="Cyt_c-like_dom_sf"/>
</dbReference>
<dbReference type="AlphaFoldDB" id="Q09E51"/>
<proteinExistence type="predicted"/>
<comment type="caution">
    <text evidence="6">The sequence shown here is derived from an EMBL/GenBank/DDBJ whole genome shotgun (WGS) entry which is preliminary data.</text>
</comment>
<dbReference type="SUPFAM" id="SSF46626">
    <property type="entry name" value="Cytochrome c"/>
    <property type="match status" value="1"/>
</dbReference>
<accession>Q09E51</accession>
<dbReference type="InterPro" id="IPR009056">
    <property type="entry name" value="Cyt_c-like_dom"/>
</dbReference>
<dbReference type="Proteomes" id="UP000032702">
    <property type="component" value="Unassembled WGS sequence"/>
</dbReference>
<dbReference type="GO" id="GO:0020037">
    <property type="term" value="F:heme binding"/>
    <property type="evidence" value="ECO:0007669"/>
    <property type="project" value="InterPro"/>
</dbReference>
<organism evidence="6 7">
    <name type="scientific">Stigmatella aurantiaca (strain DW4/3-1)</name>
    <dbReference type="NCBI Taxonomy" id="378806"/>
    <lineage>
        <taxon>Bacteria</taxon>
        <taxon>Pseudomonadati</taxon>
        <taxon>Myxococcota</taxon>
        <taxon>Myxococcia</taxon>
        <taxon>Myxococcales</taxon>
        <taxon>Cystobacterineae</taxon>
        <taxon>Archangiaceae</taxon>
        <taxon>Stigmatella</taxon>
    </lineage>
</organism>
<evidence type="ECO:0000313" key="6">
    <source>
        <dbReference type="EMBL" id="EAU70079.1"/>
    </source>
</evidence>